<dbReference type="Proteomes" id="UP000654257">
    <property type="component" value="Unassembled WGS sequence"/>
</dbReference>
<dbReference type="RefSeq" id="WP_229745703.1">
    <property type="nucleotide sequence ID" value="NZ_BMCU01000001.1"/>
</dbReference>
<feature type="transmembrane region" description="Helical" evidence="1">
    <location>
        <begin position="59"/>
        <end position="77"/>
    </location>
</feature>
<organism evidence="2 3">
    <name type="scientific">Rhodococcoides trifolii</name>
    <dbReference type="NCBI Taxonomy" id="908250"/>
    <lineage>
        <taxon>Bacteria</taxon>
        <taxon>Bacillati</taxon>
        <taxon>Actinomycetota</taxon>
        <taxon>Actinomycetes</taxon>
        <taxon>Mycobacteriales</taxon>
        <taxon>Nocardiaceae</taxon>
        <taxon>Rhodococcoides</taxon>
    </lineage>
</organism>
<evidence type="ECO:0000313" key="3">
    <source>
        <dbReference type="Proteomes" id="UP000654257"/>
    </source>
</evidence>
<reference evidence="2" key="1">
    <citation type="journal article" date="2014" name="Int. J. Syst. Evol. Microbiol.">
        <title>Complete genome sequence of Corynebacterium casei LMG S-19264T (=DSM 44701T), isolated from a smear-ripened cheese.</title>
        <authorList>
            <consortium name="US DOE Joint Genome Institute (JGI-PGF)"/>
            <person name="Walter F."/>
            <person name="Albersmeier A."/>
            <person name="Kalinowski J."/>
            <person name="Ruckert C."/>
        </authorList>
    </citation>
    <scope>NUCLEOTIDE SEQUENCE</scope>
    <source>
        <strain evidence="2">CCM 7905</strain>
    </source>
</reference>
<accession>A0A917FKL5</accession>
<evidence type="ECO:0000313" key="2">
    <source>
        <dbReference type="EMBL" id="GGF90751.1"/>
    </source>
</evidence>
<dbReference type="AlphaFoldDB" id="A0A917FKL5"/>
<evidence type="ECO:0000256" key="1">
    <source>
        <dbReference type="SAM" id="Phobius"/>
    </source>
</evidence>
<feature type="transmembrane region" description="Helical" evidence="1">
    <location>
        <begin position="33"/>
        <end position="52"/>
    </location>
</feature>
<reference evidence="2" key="2">
    <citation type="submission" date="2020-09" db="EMBL/GenBank/DDBJ databases">
        <authorList>
            <person name="Sun Q."/>
            <person name="Sedlacek I."/>
        </authorList>
    </citation>
    <scope>NUCLEOTIDE SEQUENCE</scope>
    <source>
        <strain evidence="2">CCM 7905</strain>
    </source>
</reference>
<keyword evidence="1" id="KW-0472">Membrane</keyword>
<comment type="caution">
    <text evidence="2">The sequence shown here is derived from an EMBL/GenBank/DDBJ whole genome shotgun (WGS) entry which is preliminary data.</text>
</comment>
<protein>
    <submittedName>
        <fullName evidence="2">Uncharacterized protein</fullName>
    </submittedName>
</protein>
<dbReference type="EMBL" id="BMCU01000001">
    <property type="protein sequence ID" value="GGF90751.1"/>
    <property type="molecule type" value="Genomic_DNA"/>
</dbReference>
<proteinExistence type="predicted"/>
<feature type="transmembrane region" description="Helical" evidence="1">
    <location>
        <begin position="97"/>
        <end position="119"/>
    </location>
</feature>
<keyword evidence="3" id="KW-1185">Reference proteome</keyword>
<keyword evidence="1" id="KW-0812">Transmembrane</keyword>
<gene>
    <name evidence="2" type="ORF">GCM10007304_00830</name>
</gene>
<keyword evidence="1" id="KW-1133">Transmembrane helix</keyword>
<sequence>MTRELRGGSVGALTAALAVAAHGVGGGGIPSSTSWVFLLALCVCVGVGAATVSPSAPSLPVLVGWLAAGQGLAHWALSLHLGPSDAAMTHPSMSAPMWGAHAAAVTACALLVVAAERLYGPITSVLRAPLLAPLSRPWVAVTLLPTSDVAALPNRTDLQFDISRRGPPVASF</sequence>
<name>A0A917FKL5_9NOCA</name>